<accession>A0A1Y2I7F5</accession>
<dbReference type="Proteomes" id="UP000193067">
    <property type="component" value="Unassembled WGS sequence"/>
</dbReference>
<gene>
    <name evidence="2" type="ORF">PYCCODRAFT_1531337</name>
</gene>
<dbReference type="OrthoDB" id="3004490at2759"/>
<reference evidence="2 3" key="1">
    <citation type="journal article" date="2015" name="Biotechnol. Biofuels">
        <title>Enhanced degradation of softwood versus hardwood by the white-rot fungus Pycnoporus coccineus.</title>
        <authorList>
            <person name="Couturier M."/>
            <person name="Navarro D."/>
            <person name="Chevret D."/>
            <person name="Henrissat B."/>
            <person name="Piumi F."/>
            <person name="Ruiz-Duenas F.J."/>
            <person name="Martinez A.T."/>
            <person name="Grigoriev I.V."/>
            <person name="Riley R."/>
            <person name="Lipzen A."/>
            <person name="Berrin J.G."/>
            <person name="Master E.R."/>
            <person name="Rosso M.N."/>
        </authorList>
    </citation>
    <scope>NUCLEOTIDE SEQUENCE [LARGE SCALE GENOMIC DNA]</scope>
    <source>
        <strain evidence="2 3">BRFM310</strain>
    </source>
</reference>
<evidence type="ECO:0000313" key="2">
    <source>
        <dbReference type="EMBL" id="OSC97067.1"/>
    </source>
</evidence>
<proteinExistence type="predicted"/>
<name>A0A1Y2I7F5_TRAC3</name>
<feature type="region of interest" description="Disordered" evidence="1">
    <location>
        <begin position="171"/>
        <end position="199"/>
    </location>
</feature>
<keyword evidence="3" id="KW-1185">Reference proteome</keyword>
<sequence length="199" mass="21968">MCALLHFLMDRNSPEHTVERSVDSIRMQPSWPDTLRDKPRSHHVEYAWMLFTGLLAVNILSPHLQPTPPPTFAGIVERIFPPLADATAKPLHSSSTARNLLEDGLDIQPTSNVLDHLKLVGNTVSVYMLSAEEIQLLMGYKHNRAARVIGIANLGEESCIHTSRSWRASSTNTTASPFRLGSSRSRTTTSAQTPVSMAT</sequence>
<evidence type="ECO:0000313" key="3">
    <source>
        <dbReference type="Proteomes" id="UP000193067"/>
    </source>
</evidence>
<protein>
    <submittedName>
        <fullName evidence="2">Uncharacterized protein</fullName>
    </submittedName>
</protein>
<dbReference type="EMBL" id="KZ084158">
    <property type="protein sequence ID" value="OSC97067.1"/>
    <property type="molecule type" value="Genomic_DNA"/>
</dbReference>
<dbReference type="AlphaFoldDB" id="A0A1Y2I7F5"/>
<organism evidence="2 3">
    <name type="scientific">Trametes coccinea (strain BRFM310)</name>
    <name type="common">Pycnoporus coccineus</name>
    <dbReference type="NCBI Taxonomy" id="1353009"/>
    <lineage>
        <taxon>Eukaryota</taxon>
        <taxon>Fungi</taxon>
        <taxon>Dikarya</taxon>
        <taxon>Basidiomycota</taxon>
        <taxon>Agaricomycotina</taxon>
        <taxon>Agaricomycetes</taxon>
        <taxon>Polyporales</taxon>
        <taxon>Polyporaceae</taxon>
        <taxon>Trametes</taxon>
    </lineage>
</organism>
<evidence type="ECO:0000256" key="1">
    <source>
        <dbReference type="SAM" id="MobiDB-lite"/>
    </source>
</evidence>